<keyword evidence="1" id="KW-0261">Viral envelope protein</keyword>
<protein>
    <submittedName>
        <fullName evidence="1">Truncated envelope glycoprotein</fullName>
    </submittedName>
</protein>
<sequence length="13" mass="1642">MRVIRILKNCLPW</sequence>
<proteinExistence type="predicted"/>
<dbReference type="GO" id="GO:0019031">
    <property type="term" value="C:viral envelope"/>
    <property type="evidence" value="ECO:0007669"/>
    <property type="project" value="UniProtKB-KW"/>
</dbReference>
<organism evidence="1">
    <name type="scientific">Human immunodeficiency virus type 1</name>
    <name type="common">HIV-1</name>
    <dbReference type="NCBI Taxonomy" id="11676"/>
    <lineage>
        <taxon>Viruses</taxon>
        <taxon>Riboviria</taxon>
        <taxon>Pararnavirae</taxon>
        <taxon>Artverviricota</taxon>
        <taxon>Revtraviricetes</taxon>
        <taxon>Ortervirales</taxon>
        <taxon>Retroviridae</taxon>
        <taxon>Orthoretrovirinae</taxon>
        <taxon>Lentivirus</taxon>
        <taxon>Lentivirus humimdef1</taxon>
    </lineage>
</organism>
<gene>
    <name evidence="1" type="primary">vpu</name>
</gene>
<evidence type="ECO:0000313" key="1">
    <source>
        <dbReference type="EMBL" id="AKN10739.1"/>
    </source>
</evidence>
<reference evidence="1" key="1">
    <citation type="journal article" date="2015" name="J. Clin. Microbiol.">
        <title>Long-Range HIV Genotyping Using Viral RNA and Proviral DNA for Analysis of HIV Drug Resistance and HIV Clustering.</title>
        <authorList>
            <person name="Novitsky V."/>
            <person name="Zahralban-Steele M."/>
            <person name="McLane M.F."/>
            <person name="Moyo S."/>
            <person name="van Widenfelt E."/>
            <person name="Gaseitsiwe S."/>
            <person name="Makhema J."/>
            <person name="Essex M."/>
        </authorList>
    </citation>
    <scope>NUCLEOTIDE SEQUENCE</scope>
    <source>
        <strain evidence="1">Bcpp_00064_amp2</strain>
    </source>
</reference>
<organismHost>
    <name type="scientific">Homo sapiens</name>
    <name type="common">Human</name>
    <dbReference type="NCBI Taxonomy" id="9606"/>
</organismHost>
<dbReference type="EMBL" id="KR861262">
    <property type="protein sequence ID" value="AKN10739.1"/>
    <property type="molecule type" value="Genomic_DNA"/>
</dbReference>
<keyword evidence="1" id="KW-0946">Virion</keyword>
<accession>A0A0H3YC01</accession>
<name>A0A0H3YC01_HV1</name>